<dbReference type="InterPro" id="IPR016177">
    <property type="entry name" value="DNA-bd_dom_sf"/>
</dbReference>
<comment type="caution">
    <text evidence="1">The sequence shown here is derived from an EMBL/GenBank/DDBJ whole genome shotgun (WGS) entry which is preliminary data.</text>
</comment>
<proteinExistence type="predicted"/>
<dbReference type="SUPFAM" id="SSF54171">
    <property type="entry name" value="DNA-binding domain"/>
    <property type="match status" value="1"/>
</dbReference>
<keyword evidence="2" id="KW-1185">Reference proteome</keyword>
<evidence type="ECO:0008006" key="3">
    <source>
        <dbReference type="Google" id="ProtNLM"/>
    </source>
</evidence>
<evidence type="ECO:0000313" key="1">
    <source>
        <dbReference type="EMBL" id="KRN21755.1"/>
    </source>
</evidence>
<dbReference type="RefSeq" id="WP_054733234.1">
    <property type="nucleotide sequence ID" value="NZ_AYZM01000105.1"/>
</dbReference>
<dbReference type="PATRIC" id="fig|1423804.4.peg.1007"/>
<dbReference type="GO" id="GO:0003677">
    <property type="term" value="F:DNA binding"/>
    <property type="evidence" value="ECO:0007669"/>
    <property type="project" value="InterPro"/>
</dbReference>
<sequence length="154" mass="17327">MSRKIEMTGKRFGRLVVLSQAGHNPGNHDLLWRCQCDCGNQTVVDGALLRSGQTKSCGCLRREISKQNYVTNTGFVSQMGRAESLVDEQGIPYSSVKKSQRNKSGIVGVSYNKADGKWFARLMYQGHYVLLKSFDTMAEAVQARKLAEKRYWGR</sequence>
<reference evidence="1 2" key="1">
    <citation type="journal article" date="2015" name="Genome Announc.">
        <title>Expanding the biotechnology potential of lactobacilli through comparative genomics of 213 strains and associated genera.</title>
        <authorList>
            <person name="Sun Z."/>
            <person name="Harris H.M."/>
            <person name="McCann A."/>
            <person name="Guo C."/>
            <person name="Argimon S."/>
            <person name="Zhang W."/>
            <person name="Yang X."/>
            <person name="Jeffery I.B."/>
            <person name="Cooney J.C."/>
            <person name="Kagawa T.F."/>
            <person name="Liu W."/>
            <person name="Song Y."/>
            <person name="Salvetti E."/>
            <person name="Wrobel A."/>
            <person name="Rasinkangas P."/>
            <person name="Parkhill J."/>
            <person name="Rea M.C."/>
            <person name="O'Sullivan O."/>
            <person name="Ritari J."/>
            <person name="Douillard F.P."/>
            <person name="Paul Ross R."/>
            <person name="Yang R."/>
            <person name="Briner A.E."/>
            <person name="Felis G.E."/>
            <person name="de Vos W.M."/>
            <person name="Barrangou R."/>
            <person name="Klaenhammer T.R."/>
            <person name="Caufield P.W."/>
            <person name="Cui Y."/>
            <person name="Zhang H."/>
            <person name="O'Toole P.W."/>
        </authorList>
    </citation>
    <scope>NUCLEOTIDE SEQUENCE [LARGE SCALE GENOMIC DNA]</scope>
    <source>
        <strain evidence="1 2">DSM 23365</strain>
    </source>
</reference>
<name>A0A0R2F2T1_9LACO</name>
<dbReference type="AlphaFoldDB" id="A0A0R2F2T1"/>
<gene>
    <name evidence="1" type="ORF">FD14_GL000938</name>
</gene>
<accession>A0A0R2F2T1</accession>
<protein>
    <recommendedName>
        <fullName evidence="3">AP2/ERF domain-containing protein</fullName>
    </recommendedName>
</protein>
<dbReference type="STRING" id="1423804.FD14_GL000938"/>
<dbReference type="Proteomes" id="UP000051442">
    <property type="component" value="Unassembled WGS sequence"/>
</dbReference>
<organism evidence="1 2">
    <name type="scientific">Secundilactobacillus similis DSM 23365 = JCM 2765</name>
    <dbReference type="NCBI Taxonomy" id="1423804"/>
    <lineage>
        <taxon>Bacteria</taxon>
        <taxon>Bacillati</taxon>
        <taxon>Bacillota</taxon>
        <taxon>Bacilli</taxon>
        <taxon>Lactobacillales</taxon>
        <taxon>Lactobacillaceae</taxon>
        <taxon>Secundilactobacillus</taxon>
    </lineage>
</organism>
<evidence type="ECO:0000313" key="2">
    <source>
        <dbReference type="Proteomes" id="UP000051442"/>
    </source>
</evidence>
<dbReference type="OrthoDB" id="552713at2"/>
<dbReference type="EMBL" id="AYZM01000105">
    <property type="protein sequence ID" value="KRN21755.1"/>
    <property type="molecule type" value="Genomic_DNA"/>
</dbReference>